<reference evidence="7 8" key="1">
    <citation type="journal article" date="2023" name="Plants (Basel)">
        <title>Bridging the Gap: Combining Genomics and Transcriptomics Approaches to Understand Stylosanthes scabra, an Orphan Legume from the Brazilian Caatinga.</title>
        <authorList>
            <person name="Ferreira-Neto J.R.C."/>
            <person name="da Silva M.D."/>
            <person name="Binneck E."/>
            <person name="de Melo N.F."/>
            <person name="da Silva R.H."/>
            <person name="de Melo A.L.T.M."/>
            <person name="Pandolfi V."/>
            <person name="Bustamante F.O."/>
            <person name="Brasileiro-Vidal A.C."/>
            <person name="Benko-Iseppon A.M."/>
        </authorList>
    </citation>
    <scope>NUCLEOTIDE SEQUENCE [LARGE SCALE GENOMIC DNA]</scope>
    <source>
        <tissue evidence="7">Leaves</tissue>
    </source>
</reference>
<dbReference type="InterPro" id="IPR004045">
    <property type="entry name" value="Glutathione_S-Trfase_N"/>
</dbReference>
<dbReference type="SUPFAM" id="SSF47616">
    <property type="entry name" value="GST C-terminal domain-like"/>
    <property type="match status" value="1"/>
</dbReference>
<dbReference type="Pfam" id="PF00043">
    <property type="entry name" value="GST_C"/>
    <property type="match status" value="1"/>
</dbReference>
<dbReference type="Gene3D" id="3.40.30.10">
    <property type="entry name" value="Glutaredoxin"/>
    <property type="match status" value="1"/>
</dbReference>
<keyword evidence="8" id="KW-1185">Reference proteome</keyword>
<gene>
    <name evidence="7" type="primary">GSTU6_4</name>
    <name evidence="7" type="ORF">PIB30_007790</name>
</gene>
<dbReference type="InterPro" id="IPR010987">
    <property type="entry name" value="Glutathione-S-Trfase_C-like"/>
</dbReference>
<protein>
    <recommendedName>
        <fullName evidence="1">glutathione transferase</fullName>
        <ecNumber evidence="1">2.5.1.18</ecNumber>
    </recommendedName>
</protein>
<dbReference type="PANTHER" id="PTHR11260">
    <property type="entry name" value="GLUTATHIONE S-TRANSFERASE, GST, SUPERFAMILY, GST DOMAIN CONTAINING"/>
    <property type="match status" value="1"/>
</dbReference>
<dbReference type="Pfam" id="PF02798">
    <property type="entry name" value="GST_N"/>
    <property type="match status" value="1"/>
</dbReference>
<dbReference type="EMBL" id="JASCZI010271877">
    <property type="protein sequence ID" value="MED6216445.1"/>
    <property type="molecule type" value="Genomic_DNA"/>
</dbReference>
<feature type="domain" description="GST C-terminal" evidence="6">
    <location>
        <begin position="91"/>
        <end position="221"/>
    </location>
</feature>
<sequence>MGSQNEEVKLLSFVCSPVCRRVEWALRLKGVDYQYIEEDIFNKSNLLLELNPVHKKVPVLVHGNKPIAESLVILEYIDETWKHQYPLLPQDPYERALTRFWIKFADEKVMYGGYVAMISIGDEQEKKVNEVREGMEKLEELIKGKRFFGGDKVGFLDIALGWITYVLPVWEEVGCMKILEPQKCPAISAWVNNILTHPLFKDCLPPKDELLAYNHRRRKQFNPALYH</sequence>
<dbReference type="PANTHER" id="PTHR11260:SF619">
    <property type="entry name" value="GLUTATHIONE S-TRANSFERASE"/>
    <property type="match status" value="1"/>
</dbReference>
<dbReference type="InterPro" id="IPR036249">
    <property type="entry name" value="Thioredoxin-like_sf"/>
</dbReference>
<evidence type="ECO:0000256" key="1">
    <source>
        <dbReference type="ARBA" id="ARBA00012452"/>
    </source>
</evidence>
<dbReference type="GO" id="GO:0004364">
    <property type="term" value="F:glutathione transferase activity"/>
    <property type="evidence" value="ECO:0007669"/>
    <property type="project" value="UniProtKB-EC"/>
</dbReference>
<dbReference type="InterPro" id="IPR045073">
    <property type="entry name" value="Omega/Tau-like"/>
</dbReference>
<organism evidence="7 8">
    <name type="scientific">Stylosanthes scabra</name>
    <dbReference type="NCBI Taxonomy" id="79078"/>
    <lineage>
        <taxon>Eukaryota</taxon>
        <taxon>Viridiplantae</taxon>
        <taxon>Streptophyta</taxon>
        <taxon>Embryophyta</taxon>
        <taxon>Tracheophyta</taxon>
        <taxon>Spermatophyta</taxon>
        <taxon>Magnoliopsida</taxon>
        <taxon>eudicotyledons</taxon>
        <taxon>Gunneridae</taxon>
        <taxon>Pentapetalae</taxon>
        <taxon>rosids</taxon>
        <taxon>fabids</taxon>
        <taxon>Fabales</taxon>
        <taxon>Fabaceae</taxon>
        <taxon>Papilionoideae</taxon>
        <taxon>50 kb inversion clade</taxon>
        <taxon>dalbergioids sensu lato</taxon>
        <taxon>Dalbergieae</taxon>
        <taxon>Pterocarpus clade</taxon>
        <taxon>Stylosanthes</taxon>
    </lineage>
</organism>
<dbReference type="CDD" id="cd03185">
    <property type="entry name" value="GST_C_Tau"/>
    <property type="match status" value="1"/>
</dbReference>
<dbReference type="PROSITE" id="PS50405">
    <property type="entry name" value="GST_CTER"/>
    <property type="match status" value="1"/>
</dbReference>
<name>A0ABU6Z1E6_9FABA</name>
<dbReference type="InterPro" id="IPR045074">
    <property type="entry name" value="GST_C_Tau"/>
</dbReference>
<proteinExistence type="inferred from homology"/>
<dbReference type="SFLD" id="SFLDG01152">
    <property type="entry name" value="Main.3:_Omega-_and_Tau-like"/>
    <property type="match status" value="1"/>
</dbReference>
<evidence type="ECO:0000313" key="7">
    <source>
        <dbReference type="EMBL" id="MED6216445.1"/>
    </source>
</evidence>
<dbReference type="Proteomes" id="UP001341840">
    <property type="component" value="Unassembled WGS sequence"/>
</dbReference>
<dbReference type="EC" id="2.5.1.18" evidence="1"/>
<evidence type="ECO:0000256" key="2">
    <source>
        <dbReference type="ARBA" id="ARBA00022679"/>
    </source>
</evidence>
<dbReference type="SFLD" id="SFLDG00358">
    <property type="entry name" value="Main_(cytGST)"/>
    <property type="match status" value="1"/>
</dbReference>
<dbReference type="Gene3D" id="1.20.1050.10">
    <property type="match status" value="1"/>
</dbReference>
<feature type="domain" description="GST N-terminal" evidence="5">
    <location>
        <begin position="6"/>
        <end position="85"/>
    </location>
</feature>
<evidence type="ECO:0000259" key="6">
    <source>
        <dbReference type="PROSITE" id="PS50405"/>
    </source>
</evidence>
<comment type="similarity">
    <text evidence="4">Belongs to the GST superfamily.</text>
</comment>
<dbReference type="InterPro" id="IPR040079">
    <property type="entry name" value="Glutathione_S-Trfase"/>
</dbReference>
<evidence type="ECO:0000256" key="4">
    <source>
        <dbReference type="RuleBase" id="RU003494"/>
    </source>
</evidence>
<dbReference type="SFLD" id="SFLDS00019">
    <property type="entry name" value="Glutathione_Transferase_(cytos"/>
    <property type="match status" value="1"/>
</dbReference>
<dbReference type="SUPFAM" id="SSF52833">
    <property type="entry name" value="Thioredoxin-like"/>
    <property type="match status" value="1"/>
</dbReference>
<comment type="caution">
    <text evidence="7">The sequence shown here is derived from an EMBL/GenBank/DDBJ whole genome shotgun (WGS) entry which is preliminary data.</text>
</comment>
<evidence type="ECO:0000256" key="3">
    <source>
        <dbReference type="ARBA" id="ARBA00047960"/>
    </source>
</evidence>
<accession>A0ABU6Z1E6</accession>
<evidence type="ECO:0000259" key="5">
    <source>
        <dbReference type="PROSITE" id="PS50404"/>
    </source>
</evidence>
<keyword evidence="2 7" id="KW-0808">Transferase</keyword>
<comment type="catalytic activity">
    <reaction evidence="3">
        <text>RX + glutathione = an S-substituted glutathione + a halide anion + H(+)</text>
        <dbReference type="Rhea" id="RHEA:16437"/>
        <dbReference type="ChEBI" id="CHEBI:15378"/>
        <dbReference type="ChEBI" id="CHEBI:16042"/>
        <dbReference type="ChEBI" id="CHEBI:17792"/>
        <dbReference type="ChEBI" id="CHEBI:57925"/>
        <dbReference type="ChEBI" id="CHEBI:90779"/>
        <dbReference type="EC" id="2.5.1.18"/>
    </reaction>
</comment>
<dbReference type="InterPro" id="IPR004046">
    <property type="entry name" value="GST_C"/>
</dbReference>
<evidence type="ECO:0000313" key="8">
    <source>
        <dbReference type="Proteomes" id="UP001341840"/>
    </source>
</evidence>
<dbReference type="CDD" id="cd03058">
    <property type="entry name" value="GST_N_Tau"/>
    <property type="match status" value="1"/>
</dbReference>
<dbReference type="PROSITE" id="PS50404">
    <property type="entry name" value="GST_NTER"/>
    <property type="match status" value="1"/>
</dbReference>
<dbReference type="InterPro" id="IPR036282">
    <property type="entry name" value="Glutathione-S-Trfase_C_sf"/>
</dbReference>